<keyword evidence="1" id="KW-0472">Membrane</keyword>
<dbReference type="AlphaFoldDB" id="D6TIT9"/>
<feature type="transmembrane region" description="Helical" evidence="1">
    <location>
        <begin position="177"/>
        <end position="200"/>
    </location>
</feature>
<keyword evidence="3" id="KW-1185">Reference proteome</keyword>
<dbReference type="OrthoDB" id="173459at2"/>
<dbReference type="EMBL" id="ADVG01000001">
    <property type="protein sequence ID" value="EFH89346.1"/>
    <property type="molecule type" value="Genomic_DNA"/>
</dbReference>
<dbReference type="RefSeq" id="WP_007905887.1">
    <property type="nucleotide sequence ID" value="NZ_ADVG01000001.1"/>
</dbReference>
<reference evidence="2 3" key="1">
    <citation type="journal article" date="2011" name="Stand. Genomic Sci.">
        <title>Non-contiguous finished genome sequence and contextual data of the filamentous soil bacterium Ktedonobacter racemifer type strain (SOSP1-21).</title>
        <authorList>
            <person name="Chang Y.J."/>
            <person name="Land M."/>
            <person name="Hauser L."/>
            <person name="Chertkov O."/>
            <person name="Del Rio T.G."/>
            <person name="Nolan M."/>
            <person name="Copeland A."/>
            <person name="Tice H."/>
            <person name="Cheng J.F."/>
            <person name="Lucas S."/>
            <person name="Han C."/>
            <person name="Goodwin L."/>
            <person name="Pitluck S."/>
            <person name="Ivanova N."/>
            <person name="Ovchinikova G."/>
            <person name="Pati A."/>
            <person name="Chen A."/>
            <person name="Palaniappan K."/>
            <person name="Mavromatis K."/>
            <person name="Liolios K."/>
            <person name="Brettin T."/>
            <person name="Fiebig A."/>
            <person name="Rohde M."/>
            <person name="Abt B."/>
            <person name="Goker M."/>
            <person name="Detter J.C."/>
            <person name="Woyke T."/>
            <person name="Bristow J."/>
            <person name="Eisen J.A."/>
            <person name="Markowitz V."/>
            <person name="Hugenholtz P."/>
            <person name="Kyrpides N.C."/>
            <person name="Klenk H.P."/>
            <person name="Lapidus A."/>
        </authorList>
    </citation>
    <scope>NUCLEOTIDE SEQUENCE [LARGE SCALE GENOMIC DNA]</scope>
    <source>
        <strain evidence="3">DSM 44963</strain>
    </source>
</reference>
<sequence>MSSNLRMFLLILMVFLILGGFVSLIVGSTVTSQSGYVTYKQENKQVVRTSLEEREVSTFGSSGPPIYYLQMADGSIYFLQPDDFSPEQKPPVIHEGDTISLVYDSGKPRDIDTTKDSEQPTYGGPASPIKGVGYRIVQVTIGYDTQKKLLNENPQSLVVFSANEYREHPKDYYRNTFVSFTGGGLLVIGFVILPSAYIFWRKLARGS</sequence>
<comment type="caution">
    <text evidence="2">The sequence shown here is derived from an EMBL/GenBank/DDBJ whole genome shotgun (WGS) entry which is preliminary data.</text>
</comment>
<name>D6TIT9_KTERA</name>
<keyword evidence="1" id="KW-1133">Transmembrane helix</keyword>
<evidence type="ECO:0000313" key="2">
    <source>
        <dbReference type="EMBL" id="EFH89346.1"/>
    </source>
</evidence>
<protein>
    <submittedName>
        <fullName evidence="2">Uncharacterized protein</fullName>
    </submittedName>
</protein>
<dbReference type="InParanoid" id="D6TIT9"/>
<evidence type="ECO:0000313" key="3">
    <source>
        <dbReference type="Proteomes" id="UP000004508"/>
    </source>
</evidence>
<dbReference type="Proteomes" id="UP000004508">
    <property type="component" value="Unassembled WGS sequence"/>
</dbReference>
<proteinExistence type="predicted"/>
<accession>D6TIT9</accession>
<keyword evidence="1" id="KW-0812">Transmembrane</keyword>
<evidence type="ECO:0000256" key="1">
    <source>
        <dbReference type="SAM" id="Phobius"/>
    </source>
</evidence>
<organism evidence="2 3">
    <name type="scientific">Ktedonobacter racemifer DSM 44963</name>
    <dbReference type="NCBI Taxonomy" id="485913"/>
    <lineage>
        <taxon>Bacteria</taxon>
        <taxon>Bacillati</taxon>
        <taxon>Chloroflexota</taxon>
        <taxon>Ktedonobacteria</taxon>
        <taxon>Ktedonobacterales</taxon>
        <taxon>Ktedonobacteraceae</taxon>
        <taxon>Ktedonobacter</taxon>
    </lineage>
</organism>
<gene>
    <name evidence="2" type="ORF">Krac_10896</name>
</gene>